<feature type="binding site" evidence="6 8">
    <location>
        <begin position="60"/>
        <end position="65"/>
    </location>
    <ligand>
        <name>FMN</name>
        <dbReference type="ChEBI" id="CHEBI:58210"/>
    </ligand>
</feature>
<keyword evidence="5 6" id="KW-0664">Pyridoxine biosynthesis</keyword>
<dbReference type="Gene3D" id="2.30.110.10">
    <property type="entry name" value="Electron Transport, Fmn-binding Protein, Chain A"/>
    <property type="match status" value="1"/>
</dbReference>
<keyword evidence="3 6" id="KW-0288">FMN</keyword>
<feature type="binding site" evidence="6 8">
    <location>
        <position position="192"/>
    </location>
    <ligand>
        <name>FMN</name>
        <dbReference type="ChEBI" id="CHEBI:58210"/>
    </ligand>
</feature>
<evidence type="ECO:0000256" key="1">
    <source>
        <dbReference type="ARBA" id="ARBA00007301"/>
    </source>
</evidence>
<comment type="similarity">
    <text evidence="1 6">Belongs to the pyridoxamine 5'-phosphate oxidase family.</text>
</comment>
<feature type="binding site" evidence="6 7">
    <location>
        <position position="65"/>
    </location>
    <ligand>
        <name>substrate</name>
    </ligand>
</feature>
<dbReference type="InterPro" id="IPR019576">
    <property type="entry name" value="Pyridoxamine_oxidase_dimer_C"/>
</dbReference>
<dbReference type="Proteomes" id="UP000264036">
    <property type="component" value="Unassembled WGS sequence"/>
</dbReference>
<reference evidence="11 12" key="1">
    <citation type="journal article" date="2018" name="Nat. Biotechnol.">
        <title>A standardized bacterial taxonomy based on genome phylogeny substantially revises the tree of life.</title>
        <authorList>
            <person name="Parks D.H."/>
            <person name="Chuvochina M."/>
            <person name="Waite D.W."/>
            <person name="Rinke C."/>
            <person name="Skarshewski A."/>
            <person name="Chaumeil P.A."/>
            <person name="Hugenholtz P."/>
        </authorList>
    </citation>
    <scope>NUCLEOTIDE SEQUENCE [LARGE SCALE GENOMIC DNA]</scope>
    <source>
        <strain evidence="11">UBA10707</strain>
    </source>
</reference>
<gene>
    <name evidence="6 11" type="primary">pdxH</name>
    <name evidence="11" type="ORF">DD666_06765</name>
</gene>
<dbReference type="PROSITE" id="PS01064">
    <property type="entry name" value="PYRIDOX_OXIDASE"/>
    <property type="match status" value="1"/>
</dbReference>
<feature type="domain" description="Pyridoxamine 5'-phosphate oxidase N-terminal" evidence="9">
    <location>
        <begin position="33"/>
        <end position="146"/>
    </location>
</feature>
<dbReference type="EMBL" id="DOEK01000016">
    <property type="protein sequence ID" value="HBP29099.1"/>
    <property type="molecule type" value="Genomic_DNA"/>
</dbReference>
<keyword evidence="2 6" id="KW-0285">Flavoprotein</keyword>
<evidence type="ECO:0000256" key="8">
    <source>
        <dbReference type="PIRSR" id="PIRSR000190-2"/>
    </source>
</evidence>
<dbReference type="PIRSF" id="PIRSF000190">
    <property type="entry name" value="Pyd_amn-ph_oxd"/>
    <property type="match status" value="1"/>
</dbReference>
<dbReference type="InterPro" id="IPR012349">
    <property type="entry name" value="Split_barrel_FMN-bd"/>
</dbReference>
<comment type="cofactor">
    <cofactor evidence="6 8">
        <name>FMN</name>
        <dbReference type="ChEBI" id="CHEBI:58210"/>
    </cofactor>
    <text evidence="6 8">Binds 1 FMN per subunit.</text>
</comment>
<dbReference type="NCBIfam" id="NF004231">
    <property type="entry name" value="PRK05679.1"/>
    <property type="match status" value="1"/>
</dbReference>
<feature type="binding site" evidence="6 8">
    <location>
        <begin position="139"/>
        <end position="140"/>
    </location>
    <ligand>
        <name>FMN</name>
        <dbReference type="ChEBI" id="CHEBI:58210"/>
    </ligand>
</feature>
<feature type="binding site" evidence="6 8">
    <location>
        <begin position="75"/>
        <end position="76"/>
    </location>
    <ligand>
        <name>FMN</name>
        <dbReference type="ChEBI" id="CHEBI:58210"/>
    </ligand>
</feature>
<evidence type="ECO:0000313" key="11">
    <source>
        <dbReference type="EMBL" id="HBP29099.1"/>
    </source>
</evidence>
<dbReference type="SUPFAM" id="SSF50475">
    <property type="entry name" value="FMN-binding split barrel"/>
    <property type="match status" value="1"/>
</dbReference>
<dbReference type="EC" id="1.4.3.5" evidence="6"/>
<evidence type="ECO:0000256" key="7">
    <source>
        <dbReference type="PIRSR" id="PIRSR000190-1"/>
    </source>
</evidence>
<sequence length="210" mass="24044">MTLADLRQNYEQNVLLESQADPDPIKQFERWFNDAVAGGIKEPNAMVLSTVDARHRPSSRTVLLKDLTAEGFTFFTNYESGKGHDIAGNAAVSLLFVWLGLERQVHINGIAQRLPEAESTDYFVSRPLGSRIGAWASKQSQVITREELEERAEDFREKFGDTVPKPPHWGGYVVIPEMIEFWQGRPSRLHDRLRYTRDQDARWSMVRLSP</sequence>
<evidence type="ECO:0000256" key="4">
    <source>
        <dbReference type="ARBA" id="ARBA00023002"/>
    </source>
</evidence>
<comment type="subunit">
    <text evidence="6">Homodimer.</text>
</comment>
<comment type="caution">
    <text evidence="6">Lacks conserved residue(s) required for the propagation of feature annotation.</text>
</comment>
<organism evidence="11 12">
    <name type="scientific">Advenella kashmirensis</name>
    <dbReference type="NCBI Taxonomy" id="310575"/>
    <lineage>
        <taxon>Bacteria</taxon>
        <taxon>Pseudomonadati</taxon>
        <taxon>Pseudomonadota</taxon>
        <taxon>Betaproteobacteria</taxon>
        <taxon>Burkholderiales</taxon>
        <taxon>Alcaligenaceae</taxon>
    </lineage>
</organism>
<dbReference type="InterPro" id="IPR019740">
    <property type="entry name" value="Pyridox_Oxase_CS"/>
</dbReference>
<dbReference type="Pfam" id="PF10590">
    <property type="entry name" value="PNP_phzG_C"/>
    <property type="match status" value="1"/>
</dbReference>
<evidence type="ECO:0000256" key="6">
    <source>
        <dbReference type="HAMAP-Rule" id="MF_01629"/>
    </source>
</evidence>
<feature type="binding site" evidence="6 8">
    <location>
        <position position="82"/>
    </location>
    <ligand>
        <name>FMN</name>
        <dbReference type="ChEBI" id="CHEBI:58210"/>
    </ligand>
</feature>
<feature type="binding site" evidence="6 8">
    <location>
        <position position="182"/>
    </location>
    <ligand>
        <name>FMN</name>
        <dbReference type="ChEBI" id="CHEBI:58210"/>
    </ligand>
</feature>
<dbReference type="PANTHER" id="PTHR10851">
    <property type="entry name" value="PYRIDOXINE-5-PHOSPHATE OXIDASE"/>
    <property type="match status" value="1"/>
</dbReference>
<evidence type="ECO:0000259" key="9">
    <source>
        <dbReference type="Pfam" id="PF01243"/>
    </source>
</evidence>
<protein>
    <recommendedName>
        <fullName evidence="6">Pyridoxine/pyridoxamine 5'-phosphate oxidase</fullName>
        <ecNumber evidence="6">1.4.3.5</ecNumber>
    </recommendedName>
    <alternativeName>
        <fullName evidence="6">PNP/PMP oxidase</fullName>
        <shortName evidence="6">PNPOx</shortName>
    </alternativeName>
    <alternativeName>
        <fullName evidence="6">Pyridoxal 5'-phosphate synthase</fullName>
    </alternativeName>
</protein>
<dbReference type="HAMAP" id="MF_01629">
    <property type="entry name" value="PdxH"/>
    <property type="match status" value="1"/>
</dbReference>
<dbReference type="GO" id="GO:0004733">
    <property type="term" value="F:pyridoxamine phosphate oxidase activity"/>
    <property type="evidence" value="ECO:0007669"/>
    <property type="project" value="UniProtKB-UniRule"/>
</dbReference>
<evidence type="ECO:0000256" key="3">
    <source>
        <dbReference type="ARBA" id="ARBA00022643"/>
    </source>
</evidence>
<dbReference type="InterPro" id="IPR011576">
    <property type="entry name" value="Pyridox_Oxase_N"/>
</dbReference>
<dbReference type="Pfam" id="PF01243">
    <property type="entry name" value="PNPOx_N"/>
    <property type="match status" value="1"/>
</dbReference>
<dbReference type="UniPathway" id="UPA01068">
    <property type="reaction ID" value="UER00304"/>
</dbReference>
<dbReference type="PANTHER" id="PTHR10851:SF0">
    <property type="entry name" value="PYRIDOXINE-5'-PHOSPHATE OXIDASE"/>
    <property type="match status" value="1"/>
</dbReference>
<comment type="caution">
    <text evidence="11">The sequence shown here is derived from an EMBL/GenBank/DDBJ whole genome shotgun (WGS) entry which is preliminary data.</text>
</comment>
<feature type="binding site" evidence="6 8">
    <location>
        <position position="104"/>
    </location>
    <ligand>
        <name>FMN</name>
        <dbReference type="ChEBI" id="CHEBI:58210"/>
    </ligand>
</feature>
<dbReference type="NCBIfam" id="TIGR00558">
    <property type="entry name" value="pdxH"/>
    <property type="match status" value="1"/>
</dbReference>
<comment type="pathway">
    <text evidence="6">Cofactor metabolism; pyridoxal 5'-phosphate salvage; pyridoxal 5'-phosphate from pyridoxine 5'-phosphate: step 1/1.</text>
</comment>
<dbReference type="GO" id="GO:0010181">
    <property type="term" value="F:FMN binding"/>
    <property type="evidence" value="ECO:0007669"/>
    <property type="project" value="UniProtKB-UniRule"/>
</dbReference>
<comment type="function">
    <text evidence="6">Catalyzes the oxidation of either pyridoxine 5'-phosphate (PNP) or pyridoxamine 5'-phosphate (PMP) into pyridoxal 5'-phosphate (PLP).</text>
</comment>
<feature type="binding site" evidence="6 7">
    <location>
        <position position="126"/>
    </location>
    <ligand>
        <name>substrate</name>
    </ligand>
</feature>
<feature type="binding site" evidence="6 7">
    <location>
        <position position="130"/>
    </location>
    <ligand>
        <name>substrate</name>
    </ligand>
</feature>
<evidence type="ECO:0000256" key="2">
    <source>
        <dbReference type="ARBA" id="ARBA00022630"/>
    </source>
</evidence>
<dbReference type="GO" id="GO:0008615">
    <property type="term" value="P:pyridoxine biosynthetic process"/>
    <property type="evidence" value="ECO:0007669"/>
    <property type="project" value="UniProtKB-UniRule"/>
</dbReference>
<dbReference type="AlphaFoldDB" id="A0A356LE40"/>
<evidence type="ECO:0000259" key="10">
    <source>
        <dbReference type="Pfam" id="PF10590"/>
    </source>
</evidence>
<feature type="binding site" evidence="6 7">
    <location>
        <begin position="188"/>
        <end position="190"/>
    </location>
    <ligand>
        <name>substrate</name>
    </ligand>
</feature>
<feature type="domain" description="Pyridoxine 5'-phosphate oxidase dimerisation C-terminal" evidence="10">
    <location>
        <begin position="169"/>
        <end position="210"/>
    </location>
</feature>
<feature type="binding site" evidence="6 7">
    <location>
        <position position="122"/>
    </location>
    <ligand>
        <name>substrate</name>
    </ligand>
</feature>
<evidence type="ECO:0000313" key="12">
    <source>
        <dbReference type="Proteomes" id="UP000264036"/>
    </source>
</evidence>
<comment type="catalytic activity">
    <reaction evidence="6">
        <text>pyridoxamine 5'-phosphate + O2 + H2O = pyridoxal 5'-phosphate + H2O2 + NH4(+)</text>
        <dbReference type="Rhea" id="RHEA:15817"/>
        <dbReference type="ChEBI" id="CHEBI:15377"/>
        <dbReference type="ChEBI" id="CHEBI:15379"/>
        <dbReference type="ChEBI" id="CHEBI:16240"/>
        <dbReference type="ChEBI" id="CHEBI:28938"/>
        <dbReference type="ChEBI" id="CHEBI:58451"/>
        <dbReference type="ChEBI" id="CHEBI:597326"/>
        <dbReference type="EC" id="1.4.3.5"/>
    </reaction>
</comment>
<name>A0A356LE40_9BURK</name>
<proteinExistence type="inferred from homology"/>
<comment type="pathway">
    <text evidence="6">Cofactor metabolism; pyridoxal 5'-phosphate salvage; pyridoxal 5'-phosphate from pyridoxamine 5'-phosphate: step 1/1.</text>
</comment>
<keyword evidence="4 6" id="KW-0560">Oxidoreductase</keyword>
<accession>A0A356LE40</accession>
<evidence type="ECO:0000256" key="5">
    <source>
        <dbReference type="ARBA" id="ARBA00023096"/>
    </source>
</evidence>
<dbReference type="InterPro" id="IPR000659">
    <property type="entry name" value="Pyridox_Oxase"/>
</dbReference>
<comment type="catalytic activity">
    <reaction evidence="6">
        <text>pyridoxine 5'-phosphate + O2 = pyridoxal 5'-phosphate + H2O2</text>
        <dbReference type="Rhea" id="RHEA:15149"/>
        <dbReference type="ChEBI" id="CHEBI:15379"/>
        <dbReference type="ChEBI" id="CHEBI:16240"/>
        <dbReference type="ChEBI" id="CHEBI:58589"/>
        <dbReference type="ChEBI" id="CHEBI:597326"/>
        <dbReference type="EC" id="1.4.3.5"/>
    </reaction>
</comment>
<feature type="binding site" evidence="7">
    <location>
        <begin position="7"/>
        <end position="10"/>
    </location>
    <ligand>
        <name>substrate</name>
    </ligand>
</feature>